<dbReference type="PROSITE" id="PS51198">
    <property type="entry name" value="UVRD_HELICASE_ATP_BIND"/>
    <property type="match status" value="1"/>
</dbReference>
<keyword evidence="7 15" id="KW-0067">ATP-binding</keyword>
<dbReference type="eggNOG" id="COG1074">
    <property type="taxonomic scope" value="Bacteria"/>
</dbReference>
<protein>
    <recommendedName>
        <fullName evidence="12">DNA 3'-5' helicase</fullName>
        <ecNumber evidence="12">5.6.2.4</ecNumber>
    </recommendedName>
    <alternativeName>
        <fullName evidence="13">DNA 3'-5' helicase II</fullName>
    </alternativeName>
</protein>
<dbReference type="PROSITE" id="PS51217">
    <property type="entry name" value="UVRD_HELICASE_CTER"/>
    <property type="match status" value="1"/>
</dbReference>
<evidence type="ECO:0000256" key="3">
    <source>
        <dbReference type="ARBA" id="ARBA00022763"/>
    </source>
</evidence>
<keyword evidence="6 19" id="KW-0269">Exonuclease</keyword>
<dbReference type="SUPFAM" id="SSF52540">
    <property type="entry name" value="P-loop containing nucleoside triphosphate hydrolases"/>
    <property type="match status" value="1"/>
</dbReference>
<dbReference type="Gene3D" id="3.40.50.300">
    <property type="entry name" value="P-loop containing nucleotide triphosphate hydrolases"/>
    <property type="match status" value="4"/>
</dbReference>
<evidence type="ECO:0000256" key="5">
    <source>
        <dbReference type="ARBA" id="ARBA00022806"/>
    </source>
</evidence>
<dbReference type="PATRIC" id="fig|946483.4.peg.2262"/>
<dbReference type="InterPro" id="IPR027417">
    <property type="entry name" value="P-loop_NTPase"/>
</dbReference>
<evidence type="ECO:0000256" key="2">
    <source>
        <dbReference type="ARBA" id="ARBA00022741"/>
    </source>
</evidence>
<sequence length="1256" mass="138877">MKPTPQDWLAEDTAHRARAIDPTGSFLVEAPAGAGKTELLTQRFLALLARVEEPEEVVALTFTRKAAGEMRNRVVQSLRMAQQGERPSQPHKQTTFDLSTAVLRRDAERHWGLMEHGGRLQITTLDALCGQLVRQMPLLSELGSQPGIAEDPDLLYEQAVQDTLEELESDTPLAHALDRILDRHDNQKDKLSALLIAMLQRRDQWMHHALVEQDREASLAVFRALIEQDLRDIHKAMPNGWFDSLQALMPAVAGHLLATQAAPAQTGHQPPSPTGRGAGGECATAEPYQYLLWKNLAAWHKPLQPTLDDWPIWRALADLLLTVKNELRKQIPAAWGLNKEDRQALQQTLAQGRACECDAHLARIRTLPHPAYTDDDRQCIEDVTLILREAAARLWLVFQARSEVDFIEMAGKALVALGGEDAPSDLQLRLDYRISHLLVDEFQDTGPTQVQLLQKLTAGWQPCDGRTLFLVGDPMQSIYRFRKADVGLFLRVRELGLGSIRPTVLRLYRNNRSHDEVVDWVNHTFPKVMPPSSDAFRGAVAFEPAVATIGPSPQAQVVIHPIIETGAAGLGVDDAAGAEEADAADGAVDAFPPALSEREANTVVGLIRAARQADPEVTVAVLVRARSHLLAVAQALRNDNLPYQAVEIDTLQNVQVVQDLLSLTRALLHPGDRVHWLAVLRAPWCGLTLADLHALAGGEPYRTVWQCMQDDGAAVGTEGHAELQASVIHRLSPDGRQRLHHVRTVVGEALQHRGHQRLRRWVEGVWRGLNGPACLTTPAEFAYARAYFDLLDRLDQEGAIDLPVLQTAVAELYTPPDPAAPTTLQLMTIHKAKGLEFDCVIVPGIHHGAKLNERALVAWEEWQGEGAEPNLAVAAMERADEAPDKNAPPSLHQYLCKLETDRTEQETRRLLYVAATRARRALHWVGVAKVKQDGNLAAPRAGSFLKLLWPVAEARFDERLAQAKEQVGQAEQCEGNAHAAGAAVPARFALPCDATFVPTLIRLRNPVPPPTWERPGAQHAGDFGIDSDIYRDTYSECTPAEINPKINPVSDRNIGGNINGDSDPEPTSTAPSGQSADPLPADIGTLVHRYLEAMARDGLQGWTGARLQRLEPAMRRWLLARGHPQAQADDAARQTLAHLRTTLQSEMGRWILQRHEEDACELPISTLAGPDDTAQRGYDAHVVDRTFVDNGVRWIVDYKTTRAMGEGGATQPEATLPPEALEQYREQLLRYRSLFDAEQPVRMGVFWTTVGRWVEV</sequence>
<organism evidence="19 20">
    <name type="scientific">Candidatus Symbiobacter mobilis CR</name>
    <dbReference type="NCBI Taxonomy" id="946483"/>
    <lineage>
        <taxon>Bacteria</taxon>
        <taxon>Pseudomonadati</taxon>
        <taxon>Pseudomonadota</taxon>
        <taxon>Betaproteobacteria</taxon>
        <taxon>Burkholderiales</taxon>
        <taxon>Comamonadaceae</taxon>
    </lineage>
</organism>
<keyword evidence="8" id="KW-0238">DNA-binding</keyword>
<evidence type="ECO:0000259" key="17">
    <source>
        <dbReference type="PROSITE" id="PS51198"/>
    </source>
</evidence>
<dbReference type="Pfam" id="PF13361">
    <property type="entry name" value="UvrD_C"/>
    <property type="match status" value="1"/>
</dbReference>
<dbReference type="STRING" id="946483.Cenrod_2243"/>
<reference evidence="19 20" key="1">
    <citation type="journal article" date="2013" name="Genome Biol.">
        <title>Genomic analysis reveals key aspects of prokaryotic symbiosis in the phototrophic consortium "Chlorochromatium aggregatum".</title>
        <authorList>
            <person name="Liu Z."/>
            <person name="Muller J."/>
            <person name="Li T."/>
            <person name="Alvey R.M."/>
            <person name="Vogl K."/>
            <person name="Frigaard N.U."/>
            <person name="Rockwell N.C."/>
            <person name="Boyd E.S."/>
            <person name="Tomsho L.P."/>
            <person name="Schuster S.C."/>
            <person name="Henke P."/>
            <person name="Rohde M."/>
            <person name="Overmann J."/>
            <person name="Bryant D.A."/>
        </authorList>
    </citation>
    <scope>NUCLEOTIDE SEQUENCE [LARGE SCALE GENOMIC DNA]</scope>
    <source>
        <strain evidence="19">CR</strain>
    </source>
</reference>
<feature type="domain" description="UvrD-like helicase ATP-binding" evidence="17">
    <location>
        <begin position="9"/>
        <end position="514"/>
    </location>
</feature>
<evidence type="ECO:0000256" key="9">
    <source>
        <dbReference type="ARBA" id="ARBA00023204"/>
    </source>
</evidence>
<accession>U5NDJ3</accession>
<evidence type="ECO:0000256" key="7">
    <source>
        <dbReference type="ARBA" id="ARBA00022840"/>
    </source>
</evidence>
<keyword evidence="9" id="KW-0234">DNA repair</keyword>
<keyword evidence="20" id="KW-1185">Reference proteome</keyword>
<comment type="catalytic activity">
    <reaction evidence="11">
        <text>Couples ATP hydrolysis with the unwinding of duplex DNA by translocating in the 3'-5' direction.</text>
        <dbReference type="EC" id="5.6.2.4"/>
    </reaction>
</comment>
<dbReference type="KEGG" id="cbx:Cenrod_2243"/>
<evidence type="ECO:0000256" key="6">
    <source>
        <dbReference type="ARBA" id="ARBA00022839"/>
    </source>
</evidence>
<dbReference type="AlphaFoldDB" id="U5NDJ3"/>
<dbReference type="Pfam" id="PF00580">
    <property type="entry name" value="UvrD-helicase"/>
    <property type="match status" value="1"/>
</dbReference>
<feature type="compositionally biased region" description="Polar residues" evidence="16">
    <location>
        <begin position="1065"/>
        <end position="1075"/>
    </location>
</feature>
<evidence type="ECO:0000256" key="8">
    <source>
        <dbReference type="ARBA" id="ARBA00023125"/>
    </source>
</evidence>
<dbReference type="Gene3D" id="3.90.320.10">
    <property type="match status" value="1"/>
</dbReference>
<dbReference type="InterPro" id="IPR011335">
    <property type="entry name" value="Restrct_endonuc-II-like"/>
</dbReference>
<keyword evidence="10" id="KW-0413">Isomerase</keyword>
<dbReference type="GO" id="GO:0000725">
    <property type="term" value="P:recombinational repair"/>
    <property type="evidence" value="ECO:0007669"/>
    <property type="project" value="TreeGrafter"/>
</dbReference>
<evidence type="ECO:0000259" key="18">
    <source>
        <dbReference type="PROSITE" id="PS51217"/>
    </source>
</evidence>
<dbReference type="PANTHER" id="PTHR11070:SF2">
    <property type="entry name" value="ATP-DEPENDENT DNA HELICASE SRS2"/>
    <property type="match status" value="1"/>
</dbReference>
<evidence type="ECO:0000313" key="19">
    <source>
        <dbReference type="EMBL" id="AGX88308.1"/>
    </source>
</evidence>
<dbReference type="GO" id="GO:0003677">
    <property type="term" value="F:DNA binding"/>
    <property type="evidence" value="ECO:0007669"/>
    <property type="project" value="UniProtKB-KW"/>
</dbReference>
<dbReference type="GO" id="GO:0033202">
    <property type="term" value="C:DNA helicase complex"/>
    <property type="evidence" value="ECO:0007669"/>
    <property type="project" value="TreeGrafter"/>
</dbReference>
<dbReference type="RefSeq" id="WP_022775682.1">
    <property type="nucleotide sequence ID" value="NC_022576.1"/>
</dbReference>
<evidence type="ECO:0000256" key="11">
    <source>
        <dbReference type="ARBA" id="ARBA00034617"/>
    </source>
</evidence>
<dbReference type="HOGENOM" id="CLU_009270_0_0_4"/>
<comment type="catalytic activity">
    <reaction evidence="14">
        <text>ATP + H2O = ADP + phosphate + H(+)</text>
        <dbReference type="Rhea" id="RHEA:13065"/>
        <dbReference type="ChEBI" id="CHEBI:15377"/>
        <dbReference type="ChEBI" id="CHEBI:15378"/>
        <dbReference type="ChEBI" id="CHEBI:30616"/>
        <dbReference type="ChEBI" id="CHEBI:43474"/>
        <dbReference type="ChEBI" id="CHEBI:456216"/>
        <dbReference type="EC" id="5.6.2.4"/>
    </reaction>
</comment>
<dbReference type="EC" id="5.6.2.4" evidence="12"/>
<feature type="binding site" evidence="15">
    <location>
        <begin position="30"/>
        <end position="37"/>
    </location>
    <ligand>
        <name>ATP</name>
        <dbReference type="ChEBI" id="CHEBI:30616"/>
    </ligand>
</feature>
<name>U5NDJ3_9BURK</name>
<dbReference type="Gene3D" id="1.10.486.10">
    <property type="entry name" value="PCRA, domain 4"/>
    <property type="match status" value="1"/>
</dbReference>
<dbReference type="OrthoDB" id="5905204at2"/>
<evidence type="ECO:0000256" key="12">
    <source>
        <dbReference type="ARBA" id="ARBA00034808"/>
    </source>
</evidence>
<dbReference type="InterPro" id="IPR011604">
    <property type="entry name" value="PDDEXK-like_dom_sf"/>
</dbReference>
<dbReference type="GO" id="GO:0005829">
    <property type="term" value="C:cytosol"/>
    <property type="evidence" value="ECO:0007669"/>
    <property type="project" value="TreeGrafter"/>
</dbReference>
<keyword evidence="1" id="KW-0540">Nuclease</keyword>
<keyword evidence="2 15" id="KW-0547">Nucleotide-binding</keyword>
<dbReference type="InterPro" id="IPR000212">
    <property type="entry name" value="DNA_helicase_UvrD/REP"/>
</dbReference>
<dbReference type="SUPFAM" id="SSF52980">
    <property type="entry name" value="Restriction endonuclease-like"/>
    <property type="match status" value="1"/>
</dbReference>
<dbReference type="GO" id="GO:0043138">
    <property type="term" value="F:3'-5' DNA helicase activity"/>
    <property type="evidence" value="ECO:0007669"/>
    <property type="project" value="UniProtKB-EC"/>
</dbReference>
<proteinExistence type="predicted"/>
<dbReference type="InterPro" id="IPR014017">
    <property type="entry name" value="DNA_helicase_UvrD-like_C"/>
</dbReference>
<evidence type="ECO:0000256" key="13">
    <source>
        <dbReference type="ARBA" id="ARBA00034923"/>
    </source>
</evidence>
<evidence type="ECO:0000256" key="16">
    <source>
        <dbReference type="SAM" id="MobiDB-lite"/>
    </source>
</evidence>
<dbReference type="Proteomes" id="UP000017184">
    <property type="component" value="Chromosome"/>
</dbReference>
<keyword evidence="5 15" id="KW-0347">Helicase</keyword>
<keyword evidence="4 15" id="KW-0378">Hydrolase</keyword>
<gene>
    <name evidence="19" type="ORF">Cenrod_2243</name>
</gene>
<keyword evidence="3" id="KW-0227">DNA damage</keyword>
<dbReference type="GO" id="GO:0004527">
    <property type="term" value="F:exonuclease activity"/>
    <property type="evidence" value="ECO:0007669"/>
    <property type="project" value="UniProtKB-KW"/>
</dbReference>
<evidence type="ECO:0000313" key="20">
    <source>
        <dbReference type="Proteomes" id="UP000017184"/>
    </source>
</evidence>
<evidence type="ECO:0000256" key="1">
    <source>
        <dbReference type="ARBA" id="ARBA00022722"/>
    </source>
</evidence>
<dbReference type="InterPro" id="IPR014016">
    <property type="entry name" value="UvrD-like_ATP-bd"/>
</dbReference>
<feature type="domain" description="UvrD-like helicase C-terminal" evidence="18">
    <location>
        <begin position="560"/>
        <end position="834"/>
    </location>
</feature>
<evidence type="ECO:0000256" key="4">
    <source>
        <dbReference type="ARBA" id="ARBA00022801"/>
    </source>
</evidence>
<dbReference type="EMBL" id="CP004885">
    <property type="protein sequence ID" value="AGX88308.1"/>
    <property type="molecule type" value="Genomic_DNA"/>
</dbReference>
<evidence type="ECO:0000256" key="14">
    <source>
        <dbReference type="ARBA" id="ARBA00048988"/>
    </source>
</evidence>
<dbReference type="PANTHER" id="PTHR11070">
    <property type="entry name" value="UVRD / RECB / PCRA DNA HELICASE FAMILY MEMBER"/>
    <property type="match status" value="1"/>
</dbReference>
<dbReference type="GO" id="GO:0005524">
    <property type="term" value="F:ATP binding"/>
    <property type="evidence" value="ECO:0007669"/>
    <property type="project" value="UniProtKB-UniRule"/>
</dbReference>
<evidence type="ECO:0000256" key="10">
    <source>
        <dbReference type="ARBA" id="ARBA00023235"/>
    </source>
</evidence>
<evidence type="ECO:0000256" key="15">
    <source>
        <dbReference type="PROSITE-ProRule" id="PRU00560"/>
    </source>
</evidence>
<feature type="region of interest" description="Disordered" evidence="16">
    <location>
        <begin position="1041"/>
        <end position="1081"/>
    </location>
</feature>